<dbReference type="OrthoDB" id="2427704at2"/>
<dbReference type="InterPro" id="IPR014957">
    <property type="entry name" value="IDEAL_dom"/>
</dbReference>
<proteinExistence type="predicted"/>
<gene>
    <name evidence="3" type="ORF">A1A1_17305</name>
    <name evidence="2" type="ORF">BBH88_11645</name>
</gene>
<dbReference type="InterPro" id="IPR027393">
    <property type="entry name" value="Virus_scaffolding_prot_C"/>
</dbReference>
<evidence type="ECO:0000259" key="1">
    <source>
        <dbReference type="SMART" id="SM00914"/>
    </source>
</evidence>
<dbReference type="KEGG" id="pana:BBH88_11645"/>
<evidence type="ECO:0000313" key="4">
    <source>
        <dbReference type="Proteomes" id="UP000004725"/>
    </source>
</evidence>
<dbReference type="AlphaFoldDB" id="A0A1C7DHD4"/>
<dbReference type="eggNOG" id="ENOG50334S8">
    <property type="taxonomic scope" value="Bacteria"/>
</dbReference>
<name>A0A1C7DHD4_9BACL</name>
<dbReference type="Proteomes" id="UP000004725">
    <property type="component" value="Unassembled WGS sequence"/>
</dbReference>
<reference evidence="3 4" key="1">
    <citation type="journal article" date="2012" name="J. Bacteriol.">
        <title>Genome Sequence of the Antarctic Psychrophile Bacterium Planococcus antarcticus DSM 14505.</title>
        <authorList>
            <person name="Margolles A."/>
            <person name="Gueimonde M."/>
            <person name="Sanchez B."/>
        </authorList>
    </citation>
    <scope>NUCLEOTIDE SEQUENCE [LARGE SCALE GENOMIC DNA]</scope>
    <source>
        <strain evidence="3 4">DSM 14505</strain>
    </source>
</reference>
<dbReference type="Pfam" id="PF08858">
    <property type="entry name" value="IDEAL"/>
    <property type="match status" value="1"/>
</dbReference>
<dbReference type="RefSeq" id="WP_006831405.1">
    <property type="nucleotide sequence ID" value="NZ_AJYB01000083.1"/>
</dbReference>
<dbReference type="Proteomes" id="UP000092661">
    <property type="component" value="Chromosome"/>
</dbReference>
<evidence type="ECO:0000313" key="3">
    <source>
        <dbReference type="EMBL" id="EIM05250.1"/>
    </source>
</evidence>
<feature type="domain" description="IDEAL" evidence="1">
    <location>
        <begin position="64"/>
        <end position="99"/>
    </location>
</feature>
<protein>
    <submittedName>
        <fullName evidence="2">Group-specific protein</fullName>
    </submittedName>
</protein>
<keyword evidence="5" id="KW-1185">Reference proteome</keyword>
<sequence>MEKNKTILKISDWVKGKSRHDELVIGYIDSMNVLKEAVNVTVVESDNEEMVGITIAMSVHQVESIPESVTKDAAQLSFLIDLALATDDKEWFQELSAQLNAKKEAVN</sequence>
<dbReference type="EMBL" id="AJYB01000083">
    <property type="protein sequence ID" value="EIM05250.1"/>
    <property type="molecule type" value="Genomic_DNA"/>
</dbReference>
<accession>A0A1C7DHD4</accession>
<reference evidence="2" key="3">
    <citation type="submission" date="2016-10" db="EMBL/GenBank/DDBJ databases">
        <authorList>
            <person name="See-Too W.S."/>
        </authorList>
    </citation>
    <scope>NUCLEOTIDE SEQUENCE</scope>
    <source>
        <strain evidence="2">DSM 14505</strain>
    </source>
</reference>
<evidence type="ECO:0000313" key="2">
    <source>
        <dbReference type="EMBL" id="ANU10916.1"/>
    </source>
</evidence>
<reference evidence="5" key="2">
    <citation type="submission" date="2016-07" db="EMBL/GenBank/DDBJ databases">
        <authorList>
            <person name="See-Too W.S."/>
        </authorList>
    </citation>
    <scope>NUCLEOTIDE SEQUENCE [LARGE SCALE GENOMIC DNA]</scope>
    <source>
        <strain evidence="5">DSM 14505</strain>
    </source>
</reference>
<evidence type="ECO:0000313" key="5">
    <source>
        <dbReference type="Proteomes" id="UP000092661"/>
    </source>
</evidence>
<organism evidence="3 4">
    <name type="scientific">Planococcus antarcticus DSM 14505</name>
    <dbReference type="NCBI Taxonomy" id="1185653"/>
    <lineage>
        <taxon>Bacteria</taxon>
        <taxon>Bacillati</taxon>
        <taxon>Bacillota</taxon>
        <taxon>Bacilli</taxon>
        <taxon>Bacillales</taxon>
        <taxon>Caryophanaceae</taxon>
        <taxon>Planococcus</taxon>
    </lineage>
</organism>
<dbReference type="EMBL" id="CP016534">
    <property type="protein sequence ID" value="ANU10916.1"/>
    <property type="molecule type" value="Genomic_DNA"/>
</dbReference>
<dbReference type="SMART" id="SM00914">
    <property type="entry name" value="IDEAL"/>
    <property type="match status" value="1"/>
</dbReference>
<dbReference type="Gene3D" id="4.10.810.10">
    <property type="entry name" value="Virus Scaffolding Protein, Chain A"/>
    <property type="match status" value="1"/>
</dbReference>